<dbReference type="RefSeq" id="WP_378130816.1">
    <property type="nucleotide sequence ID" value="NZ_JBHSMI010000012.1"/>
</dbReference>
<dbReference type="InterPro" id="IPR001387">
    <property type="entry name" value="Cro/C1-type_HTH"/>
</dbReference>
<gene>
    <name evidence="2" type="ORF">ACFPOF_06585</name>
</gene>
<dbReference type="Gene3D" id="1.10.260.40">
    <property type="entry name" value="lambda repressor-like DNA-binding domains"/>
    <property type="match status" value="1"/>
</dbReference>
<keyword evidence="3" id="KW-1185">Reference proteome</keyword>
<dbReference type="CDD" id="cd00093">
    <property type="entry name" value="HTH_XRE"/>
    <property type="match status" value="1"/>
</dbReference>
<feature type="domain" description="HTH cro/C1-type" evidence="1">
    <location>
        <begin position="9"/>
        <end position="63"/>
    </location>
</feature>
<dbReference type="SUPFAM" id="SSF47413">
    <property type="entry name" value="lambda repressor-like DNA-binding domains"/>
    <property type="match status" value="1"/>
</dbReference>
<dbReference type="SMART" id="SM00530">
    <property type="entry name" value="HTH_XRE"/>
    <property type="match status" value="1"/>
</dbReference>
<dbReference type="EMBL" id="JBHSMI010000012">
    <property type="protein sequence ID" value="MFC5402400.1"/>
    <property type="molecule type" value="Genomic_DNA"/>
</dbReference>
<protein>
    <submittedName>
        <fullName evidence="2">Helix-turn-helix domain-containing protein</fullName>
    </submittedName>
</protein>
<dbReference type="Pfam" id="PF01381">
    <property type="entry name" value="HTH_3"/>
    <property type="match status" value="1"/>
</dbReference>
<accession>A0ABW0HME1</accession>
<organism evidence="2 3">
    <name type="scientific">Cohnella soli</name>
    <dbReference type="NCBI Taxonomy" id="425005"/>
    <lineage>
        <taxon>Bacteria</taxon>
        <taxon>Bacillati</taxon>
        <taxon>Bacillota</taxon>
        <taxon>Bacilli</taxon>
        <taxon>Bacillales</taxon>
        <taxon>Paenibacillaceae</taxon>
        <taxon>Cohnella</taxon>
    </lineage>
</organism>
<evidence type="ECO:0000259" key="1">
    <source>
        <dbReference type="PROSITE" id="PS50943"/>
    </source>
</evidence>
<sequence>MIPHVSDIISKLRQDKRLTLDDFGSRIGYSGGYVGKLERGEMDITDSAIQRLSKNLNIPLYNLLVPHRAREPKPNLSALNGSELSFNQVEIGLQKGTYEIRAISPLYDIYYNCSNNKFDDLIELSVKSGISEERLKCITGSLYHTPGTPIITSEAALICNSLSKKFCELFAVVGQNIYDINTENVAYTLEKYVELHRAQTRNYSVFGDDITDDEVRFLEQQLFVYRKLQLRSNHSSAQ</sequence>
<name>A0ABW0HME1_9BACL</name>
<dbReference type="InterPro" id="IPR010982">
    <property type="entry name" value="Lambda_DNA-bd_dom_sf"/>
</dbReference>
<evidence type="ECO:0000313" key="3">
    <source>
        <dbReference type="Proteomes" id="UP001596113"/>
    </source>
</evidence>
<evidence type="ECO:0000313" key="2">
    <source>
        <dbReference type="EMBL" id="MFC5402400.1"/>
    </source>
</evidence>
<comment type="caution">
    <text evidence="2">The sequence shown here is derived from an EMBL/GenBank/DDBJ whole genome shotgun (WGS) entry which is preliminary data.</text>
</comment>
<dbReference type="Proteomes" id="UP001596113">
    <property type="component" value="Unassembled WGS sequence"/>
</dbReference>
<reference evidence="3" key="1">
    <citation type="journal article" date="2019" name="Int. J. Syst. Evol. Microbiol.">
        <title>The Global Catalogue of Microorganisms (GCM) 10K type strain sequencing project: providing services to taxonomists for standard genome sequencing and annotation.</title>
        <authorList>
            <consortium name="The Broad Institute Genomics Platform"/>
            <consortium name="The Broad Institute Genome Sequencing Center for Infectious Disease"/>
            <person name="Wu L."/>
            <person name="Ma J."/>
        </authorList>
    </citation>
    <scope>NUCLEOTIDE SEQUENCE [LARGE SCALE GENOMIC DNA]</scope>
    <source>
        <strain evidence="3">CGMCC 1.18575</strain>
    </source>
</reference>
<proteinExistence type="predicted"/>
<dbReference type="PROSITE" id="PS50943">
    <property type="entry name" value="HTH_CROC1"/>
    <property type="match status" value="1"/>
</dbReference>